<proteinExistence type="predicted"/>
<gene>
    <name evidence="1" type="ORF">IE53DRAFT_379493</name>
</gene>
<evidence type="ECO:0000313" key="1">
    <source>
        <dbReference type="EMBL" id="PWN50756.1"/>
    </source>
</evidence>
<dbReference type="EMBL" id="KZ819900">
    <property type="protein sequence ID" value="PWN50756.1"/>
    <property type="molecule type" value="Genomic_DNA"/>
</dbReference>
<name>A0ACD0NY69_9BASI</name>
<dbReference type="Proteomes" id="UP000245626">
    <property type="component" value="Unassembled WGS sequence"/>
</dbReference>
<keyword evidence="2" id="KW-1185">Reference proteome</keyword>
<reference evidence="1 2" key="1">
    <citation type="journal article" date="2018" name="Mol. Biol. Evol.">
        <title>Broad Genomic Sampling Reveals a Smut Pathogenic Ancestry of the Fungal Clade Ustilaginomycotina.</title>
        <authorList>
            <person name="Kijpornyongpan T."/>
            <person name="Mondo S.J."/>
            <person name="Barry K."/>
            <person name="Sandor L."/>
            <person name="Lee J."/>
            <person name="Lipzen A."/>
            <person name="Pangilinan J."/>
            <person name="LaButti K."/>
            <person name="Hainaut M."/>
            <person name="Henrissat B."/>
            <person name="Grigoriev I.V."/>
            <person name="Spatafora J.W."/>
            <person name="Aime M.C."/>
        </authorList>
    </citation>
    <scope>NUCLEOTIDE SEQUENCE [LARGE SCALE GENOMIC DNA]</scope>
    <source>
        <strain evidence="1 2">SA 807</strain>
    </source>
</reference>
<evidence type="ECO:0000313" key="2">
    <source>
        <dbReference type="Proteomes" id="UP000245626"/>
    </source>
</evidence>
<protein>
    <submittedName>
        <fullName evidence="1">Uncharacterized protein</fullName>
    </submittedName>
</protein>
<accession>A0ACD0NY69</accession>
<sequence>MFLRRSLLACATLAVGLSAASQSVKTPQNQYDDNSPKEITSSNPGPDASTKSTSTPSEARASSPEGGNSQSGSTSPSSSIAYKLHHKVSKDKQTGNVGGDISGTNSFSNGTLGAGCSVSWADNLINGGFTGGDSVTGAGGGFEWTPQSVSSTAGVAHQGLSFNVNITITFDNQIVLVLNGTQVDWQKCLEENGGSNNVTSQSPPEISSGGPSGPGISSGGPSSPSDTPSLPTPDTQEQPSSPGGGPSSADTPTGETTSGTVNSDGSGSSDTPQEQTHHHKHHKQQDTPDTASTQPMYDGNQSSPNPDDQPCDKNSTIVDLGSSDNSTVSTPDLDQEGEQGSSGQNIQTATTYNQDDNGEESQSQIQTQPEYGLESDQDSSSQSDPTSVDNVSEEPKDNCEEKEESSGVSRTSNYDDNDPSSSSNYDSNENFNNGDTKTIEEGDLQRRGFRKKFFRRYRA</sequence>
<organism evidence="1 2">
    <name type="scientific">Violaceomyces palustris</name>
    <dbReference type="NCBI Taxonomy" id="1673888"/>
    <lineage>
        <taxon>Eukaryota</taxon>
        <taxon>Fungi</taxon>
        <taxon>Dikarya</taxon>
        <taxon>Basidiomycota</taxon>
        <taxon>Ustilaginomycotina</taxon>
        <taxon>Ustilaginomycetes</taxon>
        <taxon>Violaceomycetales</taxon>
        <taxon>Violaceomycetaceae</taxon>
        <taxon>Violaceomyces</taxon>
    </lineage>
</organism>